<dbReference type="EMBL" id="CM046388">
    <property type="protein sequence ID" value="KAI8571138.1"/>
    <property type="molecule type" value="Genomic_DNA"/>
</dbReference>
<protein>
    <submittedName>
        <fullName evidence="1">Uncharacterized protein</fullName>
    </submittedName>
</protein>
<evidence type="ECO:0000313" key="2">
    <source>
        <dbReference type="Proteomes" id="UP001062846"/>
    </source>
</evidence>
<keyword evidence="2" id="KW-1185">Reference proteome</keyword>
<name>A0ACC0Q2D0_RHOML</name>
<reference evidence="1" key="1">
    <citation type="submission" date="2022-02" db="EMBL/GenBank/DDBJ databases">
        <title>Plant Genome Project.</title>
        <authorList>
            <person name="Zhang R.-G."/>
        </authorList>
    </citation>
    <scope>NUCLEOTIDE SEQUENCE</scope>
    <source>
        <strain evidence="1">AT1</strain>
    </source>
</reference>
<sequence length="89" mass="9651">MLNAESQSPVYNKGSESSVAPTKTEAMPILLNDGNKNKDGDSKQQTDEFDKSIRNILSPLMPSISKDPTILPQIEAAEKLGGCVIDFEI</sequence>
<gene>
    <name evidence="1" type="ORF">RHMOL_Rhmol01G0095300</name>
</gene>
<proteinExistence type="predicted"/>
<comment type="caution">
    <text evidence="1">The sequence shown here is derived from an EMBL/GenBank/DDBJ whole genome shotgun (WGS) entry which is preliminary data.</text>
</comment>
<accession>A0ACC0Q2D0</accession>
<organism evidence="1 2">
    <name type="scientific">Rhododendron molle</name>
    <name type="common">Chinese azalea</name>
    <name type="synonym">Azalea mollis</name>
    <dbReference type="NCBI Taxonomy" id="49168"/>
    <lineage>
        <taxon>Eukaryota</taxon>
        <taxon>Viridiplantae</taxon>
        <taxon>Streptophyta</taxon>
        <taxon>Embryophyta</taxon>
        <taxon>Tracheophyta</taxon>
        <taxon>Spermatophyta</taxon>
        <taxon>Magnoliopsida</taxon>
        <taxon>eudicotyledons</taxon>
        <taxon>Gunneridae</taxon>
        <taxon>Pentapetalae</taxon>
        <taxon>asterids</taxon>
        <taxon>Ericales</taxon>
        <taxon>Ericaceae</taxon>
        <taxon>Ericoideae</taxon>
        <taxon>Rhodoreae</taxon>
        <taxon>Rhododendron</taxon>
    </lineage>
</organism>
<dbReference type="Proteomes" id="UP001062846">
    <property type="component" value="Chromosome 1"/>
</dbReference>
<evidence type="ECO:0000313" key="1">
    <source>
        <dbReference type="EMBL" id="KAI8571138.1"/>
    </source>
</evidence>